<dbReference type="PROSITE" id="PS51371">
    <property type="entry name" value="CBS"/>
    <property type="match status" value="2"/>
</dbReference>
<dbReference type="EMBL" id="CAEZUJ010000022">
    <property type="protein sequence ID" value="CAB4599881.1"/>
    <property type="molecule type" value="Genomic_DNA"/>
</dbReference>
<dbReference type="InterPro" id="IPR044751">
    <property type="entry name" value="Ion_transp-like_CBS"/>
</dbReference>
<dbReference type="GO" id="GO:0005886">
    <property type="term" value="C:plasma membrane"/>
    <property type="evidence" value="ECO:0007669"/>
    <property type="project" value="UniProtKB-SubCell"/>
</dbReference>
<evidence type="ECO:0000256" key="6">
    <source>
        <dbReference type="ARBA" id="ARBA00022989"/>
    </source>
</evidence>
<keyword evidence="4 9" id="KW-0812">Transmembrane</keyword>
<dbReference type="EMBL" id="CAEZXH010000075">
    <property type="protein sequence ID" value="CAB4689926.1"/>
    <property type="molecule type" value="Genomic_DNA"/>
</dbReference>
<evidence type="ECO:0000256" key="1">
    <source>
        <dbReference type="ARBA" id="ARBA00004651"/>
    </source>
</evidence>
<dbReference type="CDD" id="cd04590">
    <property type="entry name" value="CBS_pair_CorC_HlyC_assoc"/>
    <property type="match status" value="1"/>
</dbReference>
<accession>A0A6J6NUK4</accession>
<evidence type="ECO:0000313" key="14">
    <source>
        <dbReference type="EMBL" id="CAB4786652.1"/>
    </source>
</evidence>
<dbReference type="SMART" id="SM00116">
    <property type="entry name" value="CBS"/>
    <property type="match status" value="2"/>
</dbReference>
<evidence type="ECO:0000259" key="10">
    <source>
        <dbReference type="PROSITE" id="PS51371"/>
    </source>
</evidence>
<protein>
    <submittedName>
        <fullName evidence="13">Unannotated protein</fullName>
    </submittedName>
</protein>
<feature type="domain" description="CBS" evidence="10">
    <location>
        <begin position="204"/>
        <end position="264"/>
    </location>
</feature>
<evidence type="ECO:0000256" key="3">
    <source>
        <dbReference type="ARBA" id="ARBA00022475"/>
    </source>
</evidence>
<dbReference type="PANTHER" id="PTHR22777:SF32">
    <property type="entry name" value="UPF0053 INNER MEMBRANE PROTEIN YFJD"/>
    <property type="match status" value="1"/>
</dbReference>
<dbReference type="InterPro" id="IPR046342">
    <property type="entry name" value="CBS_dom_sf"/>
</dbReference>
<evidence type="ECO:0000259" key="11">
    <source>
        <dbReference type="PROSITE" id="PS51846"/>
    </source>
</evidence>
<dbReference type="FunFam" id="3.10.580.10:FF:000002">
    <property type="entry name" value="Magnesium/cobalt efflux protein CorC"/>
    <property type="match status" value="1"/>
</dbReference>
<feature type="transmembrane region" description="Helical" evidence="9">
    <location>
        <begin position="127"/>
        <end position="148"/>
    </location>
</feature>
<evidence type="ECO:0000313" key="12">
    <source>
        <dbReference type="EMBL" id="CAB4599881.1"/>
    </source>
</evidence>
<dbReference type="Gene3D" id="3.30.465.10">
    <property type="match status" value="1"/>
</dbReference>
<dbReference type="Pfam" id="PF00571">
    <property type="entry name" value="CBS"/>
    <property type="match status" value="2"/>
</dbReference>
<reference evidence="13" key="1">
    <citation type="submission" date="2020-05" db="EMBL/GenBank/DDBJ databases">
        <authorList>
            <person name="Chiriac C."/>
            <person name="Salcher M."/>
            <person name="Ghai R."/>
            <person name="Kavagutti S V."/>
        </authorList>
    </citation>
    <scope>NUCLEOTIDE SEQUENCE</scope>
</reference>
<keyword evidence="5" id="KW-0677">Repeat</keyword>
<keyword evidence="7" id="KW-0129">CBS domain</keyword>
<comment type="similarity">
    <text evidence="2">Belongs to the UPF0053 family.</text>
</comment>
<dbReference type="InterPro" id="IPR036318">
    <property type="entry name" value="FAD-bd_PCMH-like_sf"/>
</dbReference>
<dbReference type="Pfam" id="PF01595">
    <property type="entry name" value="CNNM"/>
    <property type="match status" value="1"/>
</dbReference>
<evidence type="ECO:0000256" key="7">
    <source>
        <dbReference type="ARBA" id="ARBA00023122"/>
    </source>
</evidence>
<dbReference type="SMART" id="SM01091">
    <property type="entry name" value="CorC_HlyC"/>
    <property type="match status" value="1"/>
</dbReference>
<dbReference type="InterPro" id="IPR016169">
    <property type="entry name" value="FAD-bd_PCMH_sub2"/>
</dbReference>
<feature type="domain" description="CNNM transmembrane" evidence="11">
    <location>
        <begin position="1"/>
        <end position="185"/>
    </location>
</feature>
<evidence type="ECO:0000256" key="2">
    <source>
        <dbReference type="ARBA" id="ARBA00006337"/>
    </source>
</evidence>
<proteinExistence type="inferred from homology"/>
<evidence type="ECO:0000313" key="15">
    <source>
        <dbReference type="EMBL" id="CAB4868783.1"/>
    </source>
</evidence>
<keyword evidence="8 9" id="KW-0472">Membrane</keyword>
<dbReference type="InterPro" id="IPR000644">
    <property type="entry name" value="CBS_dom"/>
</dbReference>
<dbReference type="Gene3D" id="3.10.580.10">
    <property type="entry name" value="CBS-domain"/>
    <property type="match status" value="1"/>
</dbReference>
<name>A0A6J6NUK4_9ZZZZ</name>
<evidence type="ECO:0000256" key="4">
    <source>
        <dbReference type="ARBA" id="ARBA00022692"/>
    </source>
</evidence>
<feature type="domain" description="CBS" evidence="10">
    <location>
        <begin position="272"/>
        <end position="329"/>
    </location>
</feature>
<dbReference type="Pfam" id="PF03471">
    <property type="entry name" value="CorC_HlyC"/>
    <property type="match status" value="1"/>
</dbReference>
<sequence length="438" mass="48663">MNAFNFAIIVLLLVFAGFLAGTEAGLNSISRIAVEELISTKKRGSAWLLKVTSNRSKYLNVVLLVRKACELAATVIVATIALDSFTDRRVALSVTVLGMLIISYVLVGVGPRTLGRQHPLKWARPGAIVAGALAVVLSPVTRLLIAIGNAITPGKGFRGGPFTTEAEFRDLVNQAREQGFVEDDEHEMIHSVFELGDTLVREVMVPRTEMVYIERDKSLRQALSLALRSGYSRIPVIGDDLDEIIGIAYIKDLAKRTHDFREAEQTEKVEELMRPATFVPENKMADELLREMQSHQIHLAIVVDEYGGTAGLITIEDILEEIVGEIADEYDDEEEVLEWIGEGNKKVRIQARLHLDDLERELDIEFNEEDKESVDTIGGLMGKHLGQVPIPGSEITIGNWRYTAERPIGRRKRIGSILLELVNDEELDKSGSDLKDDI</sequence>
<dbReference type="PROSITE" id="PS51846">
    <property type="entry name" value="CNNM"/>
    <property type="match status" value="1"/>
</dbReference>
<dbReference type="PANTHER" id="PTHR22777">
    <property type="entry name" value="HEMOLYSIN-RELATED"/>
    <property type="match status" value="1"/>
</dbReference>
<evidence type="ECO:0000313" key="13">
    <source>
        <dbReference type="EMBL" id="CAB4689926.1"/>
    </source>
</evidence>
<dbReference type="GO" id="GO:0050660">
    <property type="term" value="F:flavin adenine dinucleotide binding"/>
    <property type="evidence" value="ECO:0007669"/>
    <property type="project" value="InterPro"/>
</dbReference>
<gene>
    <name evidence="12" type="ORF">UFOPK1811_00713</name>
    <name evidence="13" type="ORF">UFOPK2360_01086</name>
    <name evidence="14" type="ORF">UFOPK2922_01372</name>
    <name evidence="15" type="ORF">UFOPK3306_00815</name>
</gene>
<dbReference type="EMBL" id="CAFBLI010000055">
    <property type="protein sequence ID" value="CAB4868783.1"/>
    <property type="molecule type" value="Genomic_DNA"/>
</dbReference>
<keyword evidence="3" id="KW-1003">Cell membrane</keyword>
<comment type="subcellular location">
    <subcellularLocation>
        <location evidence="1">Cell membrane</location>
        <topology evidence="1">Multi-pass membrane protein</topology>
    </subcellularLocation>
</comment>
<evidence type="ECO:0000256" key="5">
    <source>
        <dbReference type="ARBA" id="ARBA00022737"/>
    </source>
</evidence>
<keyword evidence="6 9" id="KW-1133">Transmembrane helix</keyword>
<organism evidence="13">
    <name type="scientific">freshwater metagenome</name>
    <dbReference type="NCBI Taxonomy" id="449393"/>
    <lineage>
        <taxon>unclassified sequences</taxon>
        <taxon>metagenomes</taxon>
        <taxon>ecological metagenomes</taxon>
    </lineage>
</organism>
<dbReference type="SUPFAM" id="SSF54631">
    <property type="entry name" value="CBS-domain pair"/>
    <property type="match status" value="1"/>
</dbReference>
<evidence type="ECO:0000256" key="9">
    <source>
        <dbReference type="SAM" id="Phobius"/>
    </source>
</evidence>
<feature type="transmembrane region" description="Helical" evidence="9">
    <location>
        <begin position="89"/>
        <end position="107"/>
    </location>
</feature>
<dbReference type="EMBL" id="CAEZZS010000095">
    <property type="protein sequence ID" value="CAB4786652.1"/>
    <property type="molecule type" value="Genomic_DNA"/>
</dbReference>
<evidence type="ECO:0000256" key="8">
    <source>
        <dbReference type="ARBA" id="ARBA00023136"/>
    </source>
</evidence>
<dbReference type="InterPro" id="IPR002550">
    <property type="entry name" value="CNNM"/>
</dbReference>
<dbReference type="AlphaFoldDB" id="A0A6J6NUK4"/>
<feature type="transmembrane region" description="Helical" evidence="9">
    <location>
        <begin position="58"/>
        <end position="82"/>
    </location>
</feature>
<dbReference type="InterPro" id="IPR005170">
    <property type="entry name" value="Transptr-assoc_dom"/>
</dbReference>
<dbReference type="SUPFAM" id="SSF56176">
    <property type="entry name" value="FAD-binding/transporter-associated domain-like"/>
    <property type="match status" value="1"/>
</dbReference>